<name>A0ABV2ENC6_9CAUL</name>
<dbReference type="Proteomes" id="UP001549110">
    <property type="component" value="Unassembled WGS sequence"/>
</dbReference>
<keyword evidence="3" id="KW-0410">Iron transport</keyword>
<evidence type="ECO:0000313" key="10">
    <source>
        <dbReference type="EMBL" id="MET3528559.1"/>
    </source>
</evidence>
<evidence type="ECO:0000256" key="6">
    <source>
        <dbReference type="ARBA" id="ARBA00023237"/>
    </source>
</evidence>
<organism evidence="10 11">
    <name type="scientific">Phenylobacterium koreense</name>
    <dbReference type="NCBI Taxonomy" id="266125"/>
    <lineage>
        <taxon>Bacteria</taxon>
        <taxon>Pseudomonadati</taxon>
        <taxon>Pseudomonadota</taxon>
        <taxon>Alphaproteobacteria</taxon>
        <taxon>Caulobacterales</taxon>
        <taxon>Caulobacteraceae</taxon>
        <taxon>Phenylobacterium</taxon>
    </lineage>
</organism>
<keyword evidence="10" id="KW-0675">Receptor</keyword>
<keyword evidence="11" id="KW-1185">Reference proteome</keyword>
<feature type="region of interest" description="Disordered" evidence="8">
    <location>
        <begin position="679"/>
        <end position="699"/>
    </location>
</feature>
<accession>A0ABV2ENC6</accession>
<evidence type="ECO:0000259" key="9">
    <source>
        <dbReference type="SMART" id="SM00965"/>
    </source>
</evidence>
<keyword evidence="7" id="KW-0798">TonB box</keyword>
<keyword evidence="2" id="KW-0813">Transport</keyword>
<evidence type="ECO:0000256" key="1">
    <source>
        <dbReference type="ARBA" id="ARBA00004442"/>
    </source>
</evidence>
<dbReference type="Gene3D" id="2.40.170.20">
    <property type="entry name" value="TonB-dependent receptor, beta-barrel domain"/>
    <property type="match status" value="1"/>
</dbReference>
<comment type="similarity">
    <text evidence="7">Belongs to the TonB-dependent receptor family.</text>
</comment>
<evidence type="ECO:0000256" key="5">
    <source>
        <dbReference type="ARBA" id="ARBA00023136"/>
    </source>
</evidence>
<evidence type="ECO:0000256" key="2">
    <source>
        <dbReference type="ARBA" id="ARBA00022448"/>
    </source>
</evidence>
<keyword evidence="3" id="KW-0406">Ion transport</keyword>
<dbReference type="Pfam" id="PF00593">
    <property type="entry name" value="TonB_dep_Rec_b-barrel"/>
    <property type="match status" value="1"/>
</dbReference>
<dbReference type="SUPFAM" id="SSF56935">
    <property type="entry name" value="Porins"/>
    <property type="match status" value="1"/>
</dbReference>
<sequence length="976" mass="104426">MVLNIRGGSLTEALLQLSQQAGIELLFDREVTAGKQTPGVRGAMPPQAALKRLLQDSGLIVRRSSTGLFVVERPSAPTLARQDVTVPEVLVIGRRSQNADIRRLETDIQPYRVATGSEIQHAGRDNLDQYFASRVPSNTTTVSPSLDFNGATNSQIDLRGLGPEATLVLIDGRRMPGIPAQVQGFLQPDLNALPLHAIDRVEVLTGAAGGIYGYGAQGGVVNIVLARGLTGVELHAAGGVTSRGDARQITLEGRIGASLNDGRTDLMLFAAGSQAEPLLNGERDFVARDAKLNSDLAPQQSNKTGGGAVFVTSLNSGPLVLKPAYGGETLSSTFSYLPPGLSGNSSEIAQAIALNAGRISSELSEGAAASQLSSTPRTAAILANVRHRFDGDVEAYADAVMLWNRGRYRWRQVDGFGNLPATSPLNPFTQAIQVTYPIEAAEGERTTEIDSARYAVGVVAPLPRGWRATAEAAIGSARYAYAERKPFYGRPFVANAPPVSPFGDWEAFQAALIPGIGTTLRALTLETELRNLSLRLAGPVFQTPHGPATLSLLAEENTESVPAYDVVTGSGATSTVSTIAARRTVTTSLYGEFRAPVFGPQATPLLRNLEVQLAVRGDSQADEFARNPYAPDSERLDHRYTDASFTLGAKVTPAQWLALRASYATSAAPPLMGELLQAKSQTRTSDPQRGGPAETFSLTSGGSLDLQSVKVDTASFGVILTPLGEEGPRLTVDYSGIRKTRGIFAPDMATILQFEHLWPQRVTRGPLTDADRARGYTAGPIVALDARRDNSARAEFDMIDASLDWRAALLDGRLRVYGEGAYYLRQRSITPIGSSVNKVNYLTSPLAQRANLGADWSIGQVTVGANMQYFGSYRIIPPAEDQDPTLIAAAKAIQGSMRVPAQTYVDLNVSWRGELPLASAAREIKVDLGVINVFDRAPPRESSLAVFQTLGLATSGYSRYGDPRRRRFLLTVSAIF</sequence>
<protein>
    <submittedName>
        <fullName evidence="10">Outer membrane receptor protein involved in Fe transport</fullName>
    </submittedName>
</protein>
<dbReference type="InterPro" id="IPR036942">
    <property type="entry name" value="Beta-barrel_TonB_sf"/>
</dbReference>
<dbReference type="InterPro" id="IPR000531">
    <property type="entry name" value="Beta-barrel_TonB"/>
</dbReference>
<dbReference type="Gene3D" id="3.55.50.30">
    <property type="match status" value="1"/>
</dbReference>
<dbReference type="SMART" id="SM00965">
    <property type="entry name" value="STN"/>
    <property type="match status" value="1"/>
</dbReference>
<feature type="domain" description="Secretin/TonB short N-terminal" evidence="9">
    <location>
        <begin position="23"/>
        <end position="74"/>
    </location>
</feature>
<evidence type="ECO:0000256" key="7">
    <source>
        <dbReference type="RuleBase" id="RU003357"/>
    </source>
</evidence>
<evidence type="ECO:0000313" key="11">
    <source>
        <dbReference type="Proteomes" id="UP001549110"/>
    </source>
</evidence>
<gene>
    <name evidence="10" type="ORF">ABID41_003701</name>
</gene>
<dbReference type="EMBL" id="JBEPLU010000004">
    <property type="protein sequence ID" value="MET3528559.1"/>
    <property type="molecule type" value="Genomic_DNA"/>
</dbReference>
<proteinExistence type="inferred from homology"/>
<evidence type="ECO:0000256" key="4">
    <source>
        <dbReference type="ARBA" id="ARBA00023004"/>
    </source>
</evidence>
<comment type="subcellular location">
    <subcellularLocation>
        <location evidence="1 7">Cell outer membrane</location>
    </subcellularLocation>
</comment>
<reference evidence="10 11" key="1">
    <citation type="submission" date="2024-06" db="EMBL/GenBank/DDBJ databases">
        <title>Genomic Encyclopedia of Type Strains, Phase IV (KMG-IV): sequencing the most valuable type-strain genomes for metagenomic binning, comparative biology and taxonomic classification.</title>
        <authorList>
            <person name="Goeker M."/>
        </authorList>
    </citation>
    <scope>NUCLEOTIDE SEQUENCE [LARGE SCALE GENOMIC DNA]</scope>
    <source>
        <strain evidence="10 11">DSM 17809</strain>
    </source>
</reference>
<evidence type="ECO:0000256" key="8">
    <source>
        <dbReference type="SAM" id="MobiDB-lite"/>
    </source>
</evidence>
<dbReference type="Pfam" id="PF07715">
    <property type="entry name" value="Plug"/>
    <property type="match status" value="1"/>
</dbReference>
<dbReference type="PANTHER" id="PTHR47234:SF1">
    <property type="entry name" value="TONB-DEPENDENT RECEPTOR"/>
    <property type="match status" value="1"/>
</dbReference>
<dbReference type="InterPro" id="IPR012910">
    <property type="entry name" value="Plug_dom"/>
</dbReference>
<dbReference type="Gene3D" id="2.170.130.10">
    <property type="entry name" value="TonB-dependent receptor, plug domain"/>
    <property type="match status" value="1"/>
</dbReference>
<keyword evidence="5 7" id="KW-0472">Membrane</keyword>
<dbReference type="InterPro" id="IPR011662">
    <property type="entry name" value="Secretin/TonB_short_N"/>
</dbReference>
<evidence type="ECO:0000256" key="3">
    <source>
        <dbReference type="ARBA" id="ARBA00022496"/>
    </source>
</evidence>
<keyword evidence="6" id="KW-0998">Cell outer membrane</keyword>
<dbReference type="RefSeq" id="WP_354298433.1">
    <property type="nucleotide sequence ID" value="NZ_JBEPLU010000004.1"/>
</dbReference>
<dbReference type="InterPro" id="IPR037066">
    <property type="entry name" value="Plug_dom_sf"/>
</dbReference>
<comment type="caution">
    <text evidence="10">The sequence shown here is derived from an EMBL/GenBank/DDBJ whole genome shotgun (WGS) entry which is preliminary data.</text>
</comment>
<dbReference type="PANTHER" id="PTHR47234">
    <property type="match status" value="1"/>
</dbReference>
<keyword evidence="4" id="KW-0408">Iron</keyword>